<dbReference type="FunFam" id="1.20.1070.10:FF:001287">
    <property type="entry name" value="Uncharacterized protein"/>
    <property type="match status" value="1"/>
</dbReference>
<dbReference type="GO" id="GO:0016020">
    <property type="term" value="C:membrane"/>
    <property type="evidence" value="ECO:0007669"/>
    <property type="project" value="UniProtKB-SubCell"/>
</dbReference>
<dbReference type="OrthoDB" id="10125307at2759"/>
<keyword evidence="8" id="KW-0234">DNA repair</keyword>
<dbReference type="CDD" id="cd00637">
    <property type="entry name" value="7tm_classA_rhodopsin-like"/>
    <property type="match status" value="1"/>
</dbReference>
<dbReference type="GO" id="GO:0000703">
    <property type="term" value="F:oxidized pyrimidine nucleobase lesion DNA N-glycosylase activity"/>
    <property type="evidence" value="ECO:0000318"/>
    <property type="project" value="GO_Central"/>
</dbReference>
<evidence type="ECO:0000256" key="4">
    <source>
        <dbReference type="ARBA" id="ARBA00022801"/>
    </source>
</evidence>
<evidence type="ECO:0000256" key="6">
    <source>
        <dbReference type="ARBA" id="ARBA00023125"/>
    </source>
</evidence>
<dbReference type="PANTHER" id="PTHR13235:SF2">
    <property type="entry name" value="SINGLE-STRAND SELECTIVE MONOFUNCTIONAL URACIL DNA GLYCOSYLASE"/>
    <property type="match status" value="1"/>
</dbReference>
<keyword evidence="4" id="KW-0378">Hydrolase</keyword>
<keyword evidence="12" id="KW-1185">Reference proteome</keyword>
<dbReference type="GeneID" id="115923548"/>
<dbReference type="OMA" id="FGHFAIV"/>
<dbReference type="SUPFAM" id="SSF81321">
    <property type="entry name" value="Family A G protein-coupled receptor-like"/>
    <property type="match status" value="1"/>
</dbReference>
<dbReference type="Proteomes" id="UP000007110">
    <property type="component" value="Unassembled WGS sequence"/>
</dbReference>
<feature type="transmembrane region" description="Helical" evidence="9">
    <location>
        <begin position="34"/>
        <end position="59"/>
    </location>
</feature>
<dbReference type="InParanoid" id="A0A7M7NWD5"/>
<keyword evidence="5 9" id="KW-1133">Transmembrane helix</keyword>
<proteinExistence type="predicted"/>
<dbReference type="GO" id="GO:0004930">
    <property type="term" value="F:G protein-coupled receptor activity"/>
    <property type="evidence" value="ECO:0007669"/>
    <property type="project" value="InterPro"/>
</dbReference>
<dbReference type="InterPro" id="IPR000276">
    <property type="entry name" value="GPCR_Rhodpsn"/>
</dbReference>
<evidence type="ECO:0000256" key="2">
    <source>
        <dbReference type="ARBA" id="ARBA00022692"/>
    </source>
</evidence>
<dbReference type="RefSeq" id="XP_030840336.1">
    <property type="nucleotide sequence ID" value="XM_030984476.1"/>
</dbReference>
<dbReference type="InterPro" id="IPR017452">
    <property type="entry name" value="GPCR_Rhodpsn_7TM"/>
</dbReference>
<evidence type="ECO:0000256" key="9">
    <source>
        <dbReference type="SAM" id="Phobius"/>
    </source>
</evidence>
<dbReference type="KEGG" id="spu:115923548"/>
<dbReference type="InterPro" id="IPR039134">
    <property type="entry name" value="SMUG1"/>
</dbReference>
<feature type="transmembrane region" description="Helical" evidence="9">
    <location>
        <begin position="182"/>
        <end position="202"/>
    </location>
</feature>
<evidence type="ECO:0000313" key="11">
    <source>
        <dbReference type="EnsemblMetazoa" id="XP_030840336"/>
    </source>
</evidence>
<evidence type="ECO:0000256" key="1">
    <source>
        <dbReference type="ARBA" id="ARBA00004370"/>
    </source>
</evidence>
<keyword evidence="3" id="KW-0227">DNA damage</keyword>
<name>A0A7M7NWD5_STRPU</name>
<keyword evidence="7 9" id="KW-0472">Membrane</keyword>
<accession>A0A7M7NWD5</accession>
<feature type="transmembrane region" description="Helical" evidence="9">
    <location>
        <begin position="371"/>
        <end position="391"/>
    </location>
</feature>
<evidence type="ECO:0000256" key="5">
    <source>
        <dbReference type="ARBA" id="ARBA00022989"/>
    </source>
</evidence>
<dbReference type="PANTHER" id="PTHR13235">
    <property type="entry name" value="SINGLE-STRAND SELECTIVE MONOFUNCTIONAL URACIL DNA GLYCOSYLASE"/>
    <property type="match status" value="1"/>
</dbReference>
<evidence type="ECO:0000256" key="7">
    <source>
        <dbReference type="ARBA" id="ARBA00023136"/>
    </source>
</evidence>
<dbReference type="GO" id="GO:0003677">
    <property type="term" value="F:DNA binding"/>
    <property type="evidence" value="ECO:0007669"/>
    <property type="project" value="UniProtKB-KW"/>
</dbReference>
<feature type="transmembrane region" description="Helical" evidence="9">
    <location>
        <begin position="111"/>
        <end position="135"/>
    </location>
</feature>
<dbReference type="GO" id="GO:0017065">
    <property type="term" value="F:single-strand selective uracil DNA N-glycosylase activity"/>
    <property type="evidence" value="ECO:0007669"/>
    <property type="project" value="InterPro"/>
</dbReference>
<dbReference type="FunFam" id="1.20.1070.10:FF:000372">
    <property type="entry name" value="Uncharacterized protein"/>
    <property type="match status" value="1"/>
</dbReference>
<dbReference type="EnsemblMetazoa" id="XM_030984476">
    <property type="protein sequence ID" value="XP_030840336"/>
    <property type="gene ID" value="LOC115923548"/>
</dbReference>
<feature type="transmembrane region" description="Helical" evidence="9">
    <location>
        <begin position="338"/>
        <end position="359"/>
    </location>
</feature>
<dbReference type="GO" id="GO:0006284">
    <property type="term" value="P:base-excision repair"/>
    <property type="evidence" value="ECO:0007669"/>
    <property type="project" value="InterPro"/>
</dbReference>
<dbReference type="Pfam" id="PF00001">
    <property type="entry name" value="7tm_1"/>
    <property type="match status" value="2"/>
</dbReference>
<sequence>MAELSTISIFTSTPPSGSSSNYYLYKDLDLPQRVILAIMLLITSFTGIIGNSIVILAIVLSRKLRSTLNWFVLNLACADLLTSLYLPFHVVDLLGRMGWVQLNWFQLGWPYVAWFYVNKTCVGVSLTTHALIGFTSWYRITRNQEKFKKLYQARNLCLMIAFTWVFNFSSLCLIARLDEEKIVFAIAFWVFGHFAIVVTVYLKLWRFIAHQAEKIKPTKKVDGKIQNEMCMDTICPNGNKDIQQGGLVIENTVLRASHSSEHLESQDCDISKGERLKSGQPETHMHDAETLTVSSSLEEIESTVGGSDLKAKVPRRVEGSETKLHVKKQSEPKIDKKLLAVTKILLVILVAFVICFIPYAVSLCLPKSYSALPWLLALLLSNSCINPIIYARRIRAFREVMICIIRCRLGSIPMPIDLVRKMRTTR</sequence>
<feature type="domain" description="G-protein coupled receptors family 1 profile" evidence="10">
    <location>
        <begin position="50"/>
        <end position="390"/>
    </location>
</feature>
<reference evidence="12" key="1">
    <citation type="submission" date="2015-02" db="EMBL/GenBank/DDBJ databases">
        <title>Genome sequencing for Strongylocentrotus purpuratus.</title>
        <authorList>
            <person name="Murali S."/>
            <person name="Liu Y."/>
            <person name="Vee V."/>
            <person name="English A."/>
            <person name="Wang M."/>
            <person name="Skinner E."/>
            <person name="Han Y."/>
            <person name="Muzny D.M."/>
            <person name="Worley K.C."/>
            <person name="Gibbs R.A."/>
        </authorList>
    </citation>
    <scope>NUCLEOTIDE SEQUENCE</scope>
</reference>
<comment type="subcellular location">
    <subcellularLocation>
        <location evidence="1">Membrane</location>
    </subcellularLocation>
</comment>
<dbReference type="Gene3D" id="1.20.1070.10">
    <property type="entry name" value="Rhodopsin 7-helix transmembrane proteins"/>
    <property type="match status" value="1"/>
</dbReference>
<evidence type="ECO:0000259" key="10">
    <source>
        <dbReference type="PROSITE" id="PS50262"/>
    </source>
</evidence>
<reference evidence="11" key="2">
    <citation type="submission" date="2021-01" db="UniProtKB">
        <authorList>
            <consortium name="EnsemblMetazoa"/>
        </authorList>
    </citation>
    <scope>IDENTIFICATION</scope>
</reference>
<dbReference type="SMART" id="SM01381">
    <property type="entry name" value="7TM_GPCR_Srsx"/>
    <property type="match status" value="1"/>
</dbReference>
<feature type="transmembrane region" description="Helical" evidence="9">
    <location>
        <begin position="156"/>
        <end position="176"/>
    </location>
</feature>
<evidence type="ECO:0000256" key="3">
    <source>
        <dbReference type="ARBA" id="ARBA00022763"/>
    </source>
</evidence>
<dbReference type="AlphaFoldDB" id="A0A7M7NWD5"/>
<dbReference type="GO" id="GO:0004844">
    <property type="term" value="F:uracil DNA N-glycosylase activity"/>
    <property type="evidence" value="ECO:0000318"/>
    <property type="project" value="GO_Central"/>
</dbReference>
<evidence type="ECO:0000256" key="8">
    <source>
        <dbReference type="ARBA" id="ARBA00023204"/>
    </source>
</evidence>
<organism evidence="11 12">
    <name type="scientific">Strongylocentrotus purpuratus</name>
    <name type="common">Purple sea urchin</name>
    <dbReference type="NCBI Taxonomy" id="7668"/>
    <lineage>
        <taxon>Eukaryota</taxon>
        <taxon>Metazoa</taxon>
        <taxon>Echinodermata</taxon>
        <taxon>Eleutherozoa</taxon>
        <taxon>Echinozoa</taxon>
        <taxon>Echinoidea</taxon>
        <taxon>Euechinoidea</taxon>
        <taxon>Echinacea</taxon>
        <taxon>Camarodonta</taxon>
        <taxon>Echinidea</taxon>
        <taxon>Strongylocentrotidae</taxon>
        <taxon>Strongylocentrotus</taxon>
    </lineage>
</organism>
<keyword evidence="6" id="KW-0238">DNA-binding</keyword>
<dbReference type="PRINTS" id="PR00237">
    <property type="entry name" value="GPCRRHODOPSN"/>
</dbReference>
<evidence type="ECO:0000313" key="12">
    <source>
        <dbReference type="Proteomes" id="UP000007110"/>
    </source>
</evidence>
<protein>
    <recommendedName>
        <fullName evidence="10">G-protein coupled receptors family 1 profile domain-containing protein</fullName>
    </recommendedName>
</protein>
<keyword evidence="2 9" id="KW-0812">Transmembrane</keyword>
<feature type="transmembrane region" description="Helical" evidence="9">
    <location>
        <begin position="71"/>
        <end position="91"/>
    </location>
</feature>
<dbReference type="PROSITE" id="PS50262">
    <property type="entry name" value="G_PROTEIN_RECEP_F1_2"/>
    <property type="match status" value="1"/>
</dbReference>